<proteinExistence type="predicted"/>
<dbReference type="GO" id="GO:0005741">
    <property type="term" value="C:mitochondrial outer membrane"/>
    <property type="evidence" value="ECO:0007669"/>
    <property type="project" value="TreeGrafter"/>
</dbReference>
<dbReference type="EMBL" id="MTYI01000109">
    <property type="protein sequence ID" value="PNP52398.1"/>
    <property type="molecule type" value="Genomic_DNA"/>
</dbReference>
<evidence type="ECO:0000256" key="1">
    <source>
        <dbReference type="SAM" id="MobiDB-lite"/>
    </source>
</evidence>
<evidence type="ECO:0000259" key="3">
    <source>
        <dbReference type="Pfam" id="PF07950"/>
    </source>
</evidence>
<feature type="compositionally biased region" description="Basic and acidic residues" evidence="1">
    <location>
        <begin position="32"/>
        <end position="42"/>
    </location>
</feature>
<dbReference type="GO" id="GO:0055088">
    <property type="term" value="P:lipid homeostasis"/>
    <property type="evidence" value="ECO:0007669"/>
    <property type="project" value="InterPro"/>
</dbReference>
<dbReference type="PANTHER" id="PTHR38409:SF1">
    <property type="entry name" value="MITOCHONDRIAL ADAPTER PROTEIN MCP1"/>
    <property type="match status" value="1"/>
</dbReference>
<feature type="domain" description="Mitochondrial adapter protein MCP1 transmembrane" evidence="3">
    <location>
        <begin position="232"/>
        <end position="348"/>
    </location>
</feature>
<dbReference type="OrthoDB" id="10259513at2759"/>
<feature type="transmembrane region" description="Helical" evidence="2">
    <location>
        <begin position="118"/>
        <end position="142"/>
    </location>
</feature>
<keyword evidence="2" id="KW-0472">Membrane</keyword>
<evidence type="ECO:0000313" key="5">
    <source>
        <dbReference type="Proteomes" id="UP000236290"/>
    </source>
</evidence>
<evidence type="ECO:0000256" key="2">
    <source>
        <dbReference type="SAM" id="Phobius"/>
    </source>
</evidence>
<dbReference type="AlphaFoldDB" id="A0A2K0U3P8"/>
<feature type="compositionally biased region" description="Basic and acidic residues" evidence="1">
    <location>
        <begin position="1"/>
        <end position="12"/>
    </location>
</feature>
<dbReference type="Proteomes" id="UP000236290">
    <property type="component" value="Unassembled WGS sequence"/>
</dbReference>
<comment type="caution">
    <text evidence="4">The sequence shown here is derived from an EMBL/GenBank/DDBJ whole genome shotgun (WGS) entry which is preliminary data.</text>
</comment>
<evidence type="ECO:0000313" key="4">
    <source>
        <dbReference type="EMBL" id="PNP52398.1"/>
    </source>
</evidence>
<feature type="transmembrane region" description="Helical" evidence="2">
    <location>
        <begin position="162"/>
        <end position="182"/>
    </location>
</feature>
<accession>A0A2K0U3P8</accession>
<sequence length="367" mass="40045">MLDNDTKQEREKEKKRKGYRRQSPMDDDSDAESPRGWRERRNSTLTAISLLQLDPAPMDSDPDTPTEEKKPIDSLDADGTVEGSAGSIKTGSTMAPGLSGSGRGAIYYLSRMQRYSSYAVSVFTTMHLANVSLIPAVTRSVAGSETYLLMARELYQTPITEPLLVGLPVLMHVGSGIALRLLRRSQNIKRYGGSTPGMYAMMRSSTASPRPSVQLWPPLSWISWSGYVFSALWGAHVVMNRVLPLVVEGDSSNIGLAYVSHGFARHPMIAATAYRGLIGIGCAHMVWGLAKWFGIAPSTKGWWGSEAVTVDKKTKRQRRRQWLGVQAAVVAAAALWAVGGLEVVAKAGPSDGWVGKLYDDLFARAQL</sequence>
<organism evidence="4 5">
    <name type="scientific">Trichoderma harzianum</name>
    <name type="common">Hypocrea lixii</name>
    <dbReference type="NCBI Taxonomy" id="5544"/>
    <lineage>
        <taxon>Eukaryota</taxon>
        <taxon>Fungi</taxon>
        <taxon>Dikarya</taxon>
        <taxon>Ascomycota</taxon>
        <taxon>Pezizomycotina</taxon>
        <taxon>Sordariomycetes</taxon>
        <taxon>Hypocreomycetidae</taxon>
        <taxon>Hypocreales</taxon>
        <taxon>Hypocreaceae</taxon>
        <taxon>Trichoderma</taxon>
    </lineage>
</organism>
<dbReference type="Pfam" id="PF07950">
    <property type="entry name" value="MCP1_TM"/>
    <property type="match status" value="1"/>
</dbReference>
<dbReference type="PANTHER" id="PTHR38409">
    <property type="entry name" value="MDM10-COMPLEMENTING PROTEIN 1"/>
    <property type="match status" value="1"/>
</dbReference>
<keyword evidence="2" id="KW-1133">Transmembrane helix</keyword>
<reference evidence="4 5" key="1">
    <citation type="submission" date="2017-02" db="EMBL/GenBank/DDBJ databases">
        <title>Genomes of Trichoderma spp. with biocontrol activity.</title>
        <authorList>
            <person name="Gardiner D."/>
            <person name="Kazan K."/>
            <person name="Vos C."/>
            <person name="Harvey P."/>
        </authorList>
    </citation>
    <scope>NUCLEOTIDE SEQUENCE [LARGE SCALE GENOMIC DNA]</scope>
    <source>
        <strain evidence="4 5">Tr1</strain>
    </source>
</reference>
<keyword evidence="2" id="KW-0812">Transmembrane</keyword>
<dbReference type="InterPro" id="IPR039960">
    <property type="entry name" value="MCP1"/>
</dbReference>
<gene>
    <name evidence="4" type="ORF">THARTR1_07002</name>
</gene>
<dbReference type="InterPro" id="IPR012472">
    <property type="entry name" value="MCP1_TM"/>
</dbReference>
<feature type="region of interest" description="Disordered" evidence="1">
    <location>
        <begin position="1"/>
        <end position="95"/>
    </location>
</feature>
<dbReference type="GO" id="GO:0007005">
    <property type="term" value="P:mitochondrion organization"/>
    <property type="evidence" value="ECO:0007669"/>
    <property type="project" value="TreeGrafter"/>
</dbReference>
<protein>
    <recommendedName>
        <fullName evidence="3">Mitochondrial adapter protein MCP1 transmembrane domain-containing protein</fullName>
    </recommendedName>
</protein>
<name>A0A2K0U3P8_TRIHA</name>
<feature type="transmembrane region" description="Helical" evidence="2">
    <location>
        <begin position="322"/>
        <end position="341"/>
    </location>
</feature>